<organism evidence="11 12">
    <name type="scientific">Euphydryas editha</name>
    <name type="common">Edith's checkerspot</name>
    <dbReference type="NCBI Taxonomy" id="104508"/>
    <lineage>
        <taxon>Eukaryota</taxon>
        <taxon>Metazoa</taxon>
        <taxon>Ecdysozoa</taxon>
        <taxon>Arthropoda</taxon>
        <taxon>Hexapoda</taxon>
        <taxon>Insecta</taxon>
        <taxon>Pterygota</taxon>
        <taxon>Neoptera</taxon>
        <taxon>Endopterygota</taxon>
        <taxon>Lepidoptera</taxon>
        <taxon>Glossata</taxon>
        <taxon>Ditrysia</taxon>
        <taxon>Papilionoidea</taxon>
        <taxon>Nymphalidae</taxon>
        <taxon>Nymphalinae</taxon>
        <taxon>Euphydryas</taxon>
    </lineage>
</organism>
<dbReference type="GO" id="GO:0005085">
    <property type="term" value="F:guanyl-nucleotide exchange factor activity"/>
    <property type="evidence" value="ECO:0007669"/>
    <property type="project" value="TreeGrafter"/>
</dbReference>
<protein>
    <recommendedName>
        <fullName evidence="6">Translation initiation factor eIF2B subunit beta</fullName>
    </recommendedName>
    <alternativeName>
        <fullName evidence="7">eIF2B GDP-GTP exchange factor subunit beta</fullName>
    </alternativeName>
</protein>
<dbReference type="InterPro" id="IPR000649">
    <property type="entry name" value="IF-2B-related"/>
</dbReference>
<keyword evidence="5" id="KW-0648">Protein biosynthesis</keyword>
<dbReference type="Gene3D" id="1.20.120.420">
    <property type="entry name" value="translation initiation factor eif-2b, domain 1"/>
    <property type="match status" value="1"/>
</dbReference>
<comment type="subunit">
    <text evidence="8">Component of the translation initiation factor 2B (eIF2B) complex which is a heterodecamer of two sets of five different subunits: alpha, beta, gamma, delta and epsilon. Subunits alpha, beta and delta comprise a regulatory subcomplex and subunits epsilon and gamma comprise a catalytic subcomplex. Within the complex, the hexameric regulatory complex resides at the center, with the two heterodimeric catalytic subcomplexes bound on opposite sides.</text>
</comment>
<evidence type="ECO:0000256" key="10">
    <source>
        <dbReference type="SAM" id="Phobius"/>
    </source>
</evidence>
<evidence type="ECO:0000313" key="11">
    <source>
        <dbReference type="EMBL" id="CAH2101595.1"/>
    </source>
</evidence>
<dbReference type="AlphaFoldDB" id="A0AAU9UUI9"/>
<evidence type="ECO:0000256" key="2">
    <source>
        <dbReference type="ARBA" id="ARBA00007251"/>
    </source>
</evidence>
<accession>A0AAU9UUI9</accession>
<evidence type="ECO:0000256" key="1">
    <source>
        <dbReference type="ARBA" id="ARBA00004514"/>
    </source>
</evidence>
<keyword evidence="10" id="KW-1133">Transmembrane helix</keyword>
<gene>
    <name evidence="11" type="ORF">EEDITHA_LOCUS16332</name>
</gene>
<dbReference type="SUPFAM" id="SSF100950">
    <property type="entry name" value="NagB/RpiA/CoA transferase-like"/>
    <property type="match status" value="1"/>
</dbReference>
<evidence type="ECO:0000313" key="12">
    <source>
        <dbReference type="Proteomes" id="UP001153954"/>
    </source>
</evidence>
<comment type="similarity">
    <text evidence="2 9">Belongs to the eIF-2B alpha/beta/delta subunits family.</text>
</comment>
<sequence length="352" mass="36847">MPPTEGSLKDLDDKTSESVVKFVSEVRSGKIQGSENIAVATVDLLEKIISESETTNALSLCNLVRAVGRNLVQALPTELAAGNMVRRVLRAIRDEQRAHANQSVEGAGESLQRLVLAAPSRRATLGPAARDLKEPIRDHIAELRAELDASTSSISSQARSHVHADELLLTYGASALVECFLRAAGTRRFRLLLAEGPDVAESHAMAARLATAGVSVALVGGAAVGALMPRVNKVVLGAAAALAGGAALATAGALAVTAAAAHHAVSVVVLSPLWSLSALHARGGQLFEALAPASRALPYQGVESALVRVEAPLYDVVPPEHITLFITNLGGSSPSYIYRLLSELYDPNDYQL</sequence>
<dbReference type="PANTHER" id="PTHR45859:SF1">
    <property type="entry name" value="TRANSLATION INITIATION FACTOR EIF-2B SUBUNIT BETA"/>
    <property type="match status" value="1"/>
</dbReference>
<keyword evidence="4" id="KW-0396">Initiation factor</keyword>
<dbReference type="EMBL" id="CAKOGL010000023">
    <property type="protein sequence ID" value="CAH2101595.1"/>
    <property type="molecule type" value="Genomic_DNA"/>
</dbReference>
<keyword evidence="10" id="KW-0812">Transmembrane</keyword>
<dbReference type="Gene3D" id="3.40.50.10470">
    <property type="entry name" value="Translation initiation factor eif-2b, domain 2"/>
    <property type="match status" value="1"/>
</dbReference>
<dbReference type="GO" id="GO:0005829">
    <property type="term" value="C:cytosol"/>
    <property type="evidence" value="ECO:0007669"/>
    <property type="project" value="UniProtKB-SubCell"/>
</dbReference>
<dbReference type="InterPro" id="IPR027363">
    <property type="entry name" value="M1Pi_N"/>
</dbReference>
<keyword evidence="10" id="KW-0472">Membrane</keyword>
<evidence type="ECO:0000256" key="4">
    <source>
        <dbReference type="ARBA" id="ARBA00022540"/>
    </source>
</evidence>
<reference evidence="11" key="1">
    <citation type="submission" date="2022-03" db="EMBL/GenBank/DDBJ databases">
        <authorList>
            <person name="Tunstrom K."/>
        </authorList>
    </citation>
    <scope>NUCLEOTIDE SEQUENCE</scope>
</reference>
<dbReference type="InterPro" id="IPR051855">
    <property type="entry name" value="eIF2B_beta_subunit"/>
</dbReference>
<feature type="transmembrane region" description="Helical" evidence="10">
    <location>
        <begin position="205"/>
        <end position="227"/>
    </location>
</feature>
<dbReference type="GO" id="GO:0003743">
    <property type="term" value="F:translation initiation factor activity"/>
    <property type="evidence" value="ECO:0007669"/>
    <property type="project" value="UniProtKB-KW"/>
</dbReference>
<evidence type="ECO:0000256" key="6">
    <source>
        <dbReference type="ARBA" id="ARBA00044122"/>
    </source>
</evidence>
<comment type="subcellular location">
    <subcellularLocation>
        <location evidence="1">Cytoplasm</location>
        <location evidence="1">Cytosol</location>
    </subcellularLocation>
</comment>
<dbReference type="GO" id="GO:0005851">
    <property type="term" value="C:eukaryotic translation initiation factor 2B complex"/>
    <property type="evidence" value="ECO:0007669"/>
    <property type="project" value="TreeGrafter"/>
</dbReference>
<comment type="caution">
    <text evidence="11">The sequence shown here is derived from an EMBL/GenBank/DDBJ whole genome shotgun (WGS) entry which is preliminary data.</text>
</comment>
<feature type="transmembrane region" description="Helical" evidence="10">
    <location>
        <begin position="234"/>
        <end position="254"/>
    </location>
</feature>
<proteinExistence type="inferred from homology"/>
<dbReference type="Pfam" id="PF01008">
    <property type="entry name" value="IF-2B"/>
    <property type="match status" value="1"/>
</dbReference>
<evidence type="ECO:0000256" key="8">
    <source>
        <dbReference type="ARBA" id="ARBA00046432"/>
    </source>
</evidence>
<evidence type="ECO:0000256" key="3">
    <source>
        <dbReference type="ARBA" id="ARBA00022490"/>
    </source>
</evidence>
<dbReference type="Proteomes" id="UP001153954">
    <property type="component" value="Unassembled WGS sequence"/>
</dbReference>
<keyword evidence="3" id="KW-0963">Cytoplasm</keyword>
<keyword evidence="12" id="KW-1185">Reference proteome</keyword>
<name>A0AAU9UUI9_EUPED</name>
<evidence type="ECO:0000256" key="5">
    <source>
        <dbReference type="ARBA" id="ARBA00022917"/>
    </source>
</evidence>
<dbReference type="PANTHER" id="PTHR45859">
    <property type="entry name" value="TRANSLATION INITIATION FACTOR EIF-2B SUBUNIT BETA"/>
    <property type="match status" value="1"/>
</dbReference>
<dbReference type="InterPro" id="IPR042529">
    <property type="entry name" value="IF_2B-like_C"/>
</dbReference>
<evidence type="ECO:0000256" key="7">
    <source>
        <dbReference type="ARBA" id="ARBA00044228"/>
    </source>
</evidence>
<evidence type="ECO:0000256" key="9">
    <source>
        <dbReference type="RuleBase" id="RU003814"/>
    </source>
</evidence>
<dbReference type="InterPro" id="IPR037171">
    <property type="entry name" value="NagB/RpiA_transferase-like"/>
</dbReference>